<keyword evidence="1" id="KW-0812">Transmembrane</keyword>
<keyword evidence="4" id="KW-1185">Reference proteome</keyword>
<dbReference type="InterPro" id="IPR025398">
    <property type="entry name" value="DUF4371"/>
</dbReference>
<dbReference type="EMBL" id="JANJYJ010000008">
    <property type="protein sequence ID" value="KAK3193809.1"/>
    <property type="molecule type" value="Genomic_DNA"/>
</dbReference>
<keyword evidence="1" id="KW-0472">Membrane</keyword>
<dbReference type="AlphaFoldDB" id="A0AAD9ZVI9"/>
<keyword evidence="1" id="KW-1133">Transmembrane helix</keyword>
<feature type="domain" description="DUF4371" evidence="2">
    <location>
        <begin position="2"/>
        <end position="79"/>
    </location>
</feature>
<proteinExistence type="predicted"/>
<sequence>MGDALFSILIDESHDISTKEQMFMVLRYVNPNGQVIERFIGIKHVGSTIALLLKATIDKVFSRYRLSISGLCGQGYEGLETYIMDMRSSVEFSKLNGNTELAKMIVTYKRDKVFPLVYLLLTLASILPGATATATVERSFSTMNIIKTRLRNR</sequence>
<dbReference type="PANTHER" id="PTHR11697">
    <property type="entry name" value="GENERAL TRANSCRIPTION FACTOR 2-RELATED ZINC FINGER PROTEIN"/>
    <property type="match status" value="1"/>
</dbReference>
<dbReference type="PANTHER" id="PTHR11697:SF230">
    <property type="entry name" value="ZINC FINGER, MYM DOMAIN CONTAINING 1"/>
    <property type="match status" value="1"/>
</dbReference>
<accession>A0AAD9ZVI9</accession>
<dbReference type="InterPro" id="IPR055298">
    <property type="entry name" value="AtLOH3-like"/>
</dbReference>
<organism evidence="3 4">
    <name type="scientific">Dipteronia sinensis</name>
    <dbReference type="NCBI Taxonomy" id="43782"/>
    <lineage>
        <taxon>Eukaryota</taxon>
        <taxon>Viridiplantae</taxon>
        <taxon>Streptophyta</taxon>
        <taxon>Embryophyta</taxon>
        <taxon>Tracheophyta</taxon>
        <taxon>Spermatophyta</taxon>
        <taxon>Magnoliopsida</taxon>
        <taxon>eudicotyledons</taxon>
        <taxon>Gunneridae</taxon>
        <taxon>Pentapetalae</taxon>
        <taxon>rosids</taxon>
        <taxon>malvids</taxon>
        <taxon>Sapindales</taxon>
        <taxon>Sapindaceae</taxon>
        <taxon>Hippocastanoideae</taxon>
        <taxon>Acereae</taxon>
        <taxon>Dipteronia</taxon>
    </lineage>
</organism>
<protein>
    <recommendedName>
        <fullName evidence="2">DUF4371 domain-containing protein</fullName>
    </recommendedName>
</protein>
<comment type="caution">
    <text evidence="3">The sequence shown here is derived from an EMBL/GenBank/DDBJ whole genome shotgun (WGS) entry which is preliminary data.</text>
</comment>
<feature type="transmembrane region" description="Helical" evidence="1">
    <location>
        <begin position="113"/>
        <end position="134"/>
    </location>
</feature>
<reference evidence="3" key="1">
    <citation type="journal article" date="2023" name="Plant J.">
        <title>Genome sequences and population genomics provide insights into the demographic history, inbreeding, and mutation load of two 'living fossil' tree species of Dipteronia.</title>
        <authorList>
            <person name="Feng Y."/>
            <person name="Comes H.P."/>
            <person name="Chen J."/>
            <person name="Zhu S."/>
            <person name="Lu R."/>
            <person name="Zhang X."/>
            <person name="Li P."/>
            <person name="Qiu J."/>
            <person name="Olsen K.M."/>
            <person name="Qiu Y."/>
        </authorList>
    </citation>
    <scope>NUCLEOTIDE SEQUENCE</scope>
    <source>
        <strain evidence="3">NBL</strain>
    </source>
</reference>
<dbReference type="Proteomes" id="UP001281410">
    <property type="component" value="Unassembled WGS sequence"/>
</dbReference>
<gene>
    <name evidence="3" type="ORF">Dsin_025119</name>
</gene>
<evidence type="ECO:0000256" key="1">
    <source>
        <dbReference type="SAM" id="Phobius"/>
    </source>
</evidence>
<evidence type="ECO:0000313" key="3">
    <source>
        <dbReference type="EMBL" id="KAK3193809.1"/>
    </source>
</evidence>
<dbReference type="Pfam" id="PF14291">
    <property type="entry name" value="DUF4371"/>
    <property type="match status" value="1"/>
</dbReference>
<name>A0AAD9ZVI9_9ROSI</name>
<evidence type="ECO:0000259" key="2">
    <source>
        <dbReference type="Pfam" id="PF14291"/>
    </source>
</evidence>
<evidence type="ECO:0000313" key="4">
    <source>
        <dbReference type="Proteomes" id="UP001281410"/>
    </source>
</evidence>